<name>A0A382UN70_9ZZZZ</name>
<feature type="non-terminal residue" evidence="1">
    <location>
        <position position="1"/>
    </location>
</feature>
<proteinExistence type="predicted"/>
<dbReference type="EMBL" id="UINC01145410">
    <property type="protein sequence ID" value="SVD35517.1"/>
    <property type="molecule type" value="Genomic_DNA"/>
</dbReference>
<evidence type="ECO:0000313" key="1">
    <source>
        <dbReference type="EMBL" id="SVD35517.1"/>
    </source>
</evidence>
<sequence length="124" mass="14281">IQPDPDGHCMVFPTFSKKTGDTSGSFYDMSLIADLYEHRPDVYIRGVIVHELAEMSHKMIALRENIDSLRKMKPKALNVMFQKITKTGMQAGSNEYKEHEKMVNREAIRLGFKKEMESDSSFHL</sequence>
<gene>
    <name evidence="1" type="ORF">METZ01_LOCUS388371</name>
</gene>
<reference evidence="1" key="1">
    <citation type="submission" date="2018-05" db="EMBL/GenBank/DDBJ databases">
        <authorList>
            <person name="Lanie J.A."/>
            <person name="Ng W.-L."/>
            <person name="Kazmierczak K.M."/>
            <person name="Andrzejewski T.M."/>
            <person name="Davidsen T.M."/>
            <person name="Wayne K.J."/>
            <person name="Tettelin H."/>
            <person name="Glass J.I."/>
            <person name="Rusch D."/>
            <person name="Podicherti R."/>
            <person name="Tsui H.-C.T."/>
            <person name="Winkler M.E."/>
        </authorList>
    </citation>
    <scope>NUCLEOTIDE SEQUENCE</scope>
</reference>
<accession>A0A382UN70</accession>
<organism evidence="1">
    <name type="scientific">marine metagenome</name>
    <dbReference type="NCBI Taxonomy" id="408172"/>
    <lineage>
        <taxon>unclassified sequences</taxon>
        <taxon>metagenomes</taxon>
        <taxon>ecological metagenomes</taxon>
    </lineage>
</organism>
<protein>
    <submittedName>
        <fullName evidence="1">Uncharacterized protein</fullName>
    </submittedName>
</protein>
<dbReference type="AlphaFoldDB" id="A0A382UN70"/>